<dbReference type="Proteomes" id="UP000664904">
    <property type="component" value="Chromosome"/>
</dbReference>
<dbReference type="KEGG" id="pxi:J5O05_10225"/>
<organism evidence="1 2">
    <name type="scientific">Pseudoalteromonas xiamenensis</name>
    <dbReference type="NCBI Taxonomy" id="882626"/>
    <lineage>
        <taxon>Bacteria</taxon>
        <taxon>Pseudomonadati</taxon>
        <taxon>Pseudomonadota</taxon>
        <taxon>Gammaproteobacteria</taxon>
        <taxon>Alteromonadales</taxon>
        <taxon>Pseudoalteromonadaceae</taxon>
        <taxon>Pseudoalteromonas</taxon>
    </lineage>
</organism>
<sequence length="98" mass="11153">MDARLGVRFVVKIIHEAELWQKRTLPPLALEGASVINALRDESELAGITIVLKRNGEPMIFFTEHYELDMSMSTLEAQSRMMTLREGAQVLRGHFLLN</sequence>
<evidence type="ECO:0000313" key="2">
    <source>
        <dbReference type="Proteomes" id="UP000664904"/>
    </source>
</evidence>
<dbReference type="EMBL" id="CP072133">
    <property type="protein sequence ID" value="QTH70389.1"/>
    <property type="molecule type" value="Genomic_DNA"/>
</dbReference>
<keyword evidence="2" id="KW-1185">Reference proteome</keyword>
<name>A0A975HJY1_9GAMM</name>
<evidence type="ECO:0000313" key="1">
    <source>
        <dbReference type="EMBL" id="QTH70389.1"/>
    </source>
</evidence>
<gene>
    <name evidence="1" type="ORF">J5O05_10225</name>
</gene>
<dbReference type="RefSeq" id="WP_208841984.1">
    <property type="nucleotide sequence ID" value="NZ_CP072133.1"/>
</dbReference>
<proteinExistence type="predicted"/>
<protein>
    <submittedName>
        <fullName evidence="1">Uncharacterized protein</fullName>
    </submittedName>
</protein>
<dbReference type="AlphaFoldDB" id="A0A975HJY1"/>
<accession>A0A975HJY1</accession>
<reference evidence="1" key="1">
    <citation type="submission" date="2021-03" db="EMBL/GenBank/DDBJ databases">
        <title>Complete Genome of Pseudoalteromonas xiamenensis STKMTI.2, a new potential marine bacterium producing anti-Vibrio compounds.</title>
        <authorList>
            <person name="Handayani D.P."/>
            <person name="Isnansetyo A."/>
            <person name="Istiqomah I."/>
            <person name="Jumina J."/>
        </authorList>
    </citation>
    <scope>NUCLEOTIDE SEQUENCE</scope>
    <source>
        <strain evidence="1">STKMTI.2</strain>
    </source>
</reference>